<feature type="region of interest" description="Disordered" evidence="12">
    <location>
        <begin position="503"/>
        <end position="522"/>
    </location>
</feature>
<feature type="compositionally biased region" description="Basic residues" evidence="12">
    <location>
        <begin position="1208"/>
        <end position="1222"/>
    </location>
</feature>
<protein>
    <submittedName>
        <fullName evidence="14">SUN domain-containing ossification factor</fullName>
    </submittedName>
</protein>
<evidence type="ECO:0000256" key="10">
    <source>
        <dbReference type="ARBA" id="ARBA00064635"/>
    </source>
</evidence>
<evidence type="ECO:0000256" key="12">
    <source>
        <dbReference type="SAM" id="MobiDB-lite"/>
    </source>
</evidence>
<keyword evidence="2" id="KW-0812">Transmembrane</keyword>
<dbReference type="Proteomes" id="UP000299102">
    <property type="component" value="Unassembled WGS sequence"/>
</dbReference>
<feature type="compositionally biased region" description="Low complexity" evidence="12">
    <location>
        <begin position="719"/>
        <end position="728"/>
    </location>
</feature>
<organism evidence="14 15">
    <name type="scientific">Eumeta variegata</name>
    <name type="common">Bagworm moth</name>
    <name type="synonym">Eumeta japonica</name>
    <dbReference type="NCBI Taxonomy" id="151549"/>
    <lineage>
        <taxon>Eukaryota</taxon>
        <taxon>Metazoa</taxon>
        <taxon>Ecdysozoa</taxon>
        <taxon>Arthropoda</taxon>
        <taxon>Hexapoda</taxon>
        <taxon>Insecta</taxon>
        <taxon>Pterygota</taxon>
        <taxon>Neoptera</taxon>
        <taxon>Endopterygota</taxon>
        <taxon>Lepidoptera</taxon>
        <taxon>Glossata</taxon>
        <taxon>Ditrysia</taxon>
        <taxon>Tineoidea</taxon>
        <taxon>Psychidae</taxon>
        <taxon>Oiketicinae</taxon>
        <taxon>Eumeta</taxon>
    </lineage>
</organism>
<feature type="region of interest" description="Disordered" evidence="12">
    <location>
        <begin position="452"/>
        <end position="478"/>
    </location>
</feature>
<evidence type="ECO:0000256" key="9">
    <source>
        <dbReference type="ARBA" id="ARBA00061226"/>
    </source>
</evidence>
<evidence type="ECO:0000256" key="1">
    <source>
        <dbReference type="ARBA" id="ARBA00004389"/>
    </source>
</evidence>
<keyword evidence="7" id="KW-0325">Glycoprotein</keyword>
<feature type="domain" description="SUN" evidence="13">
    <location>
        <begin position="282"/>
        <end position="442"/>
    </location>
</feature>
<dbReference type="PROSITE" id="PS51469">
    <property type="entry name" value="SUN"/>
    <property type="match status" value="1"/>
</dbReference>
<name>A0A4C1W9N0_EUMVA</name>
<dbReference type="EMBL" id="BGZK01000490">
    <property type="protein sequence ID" value="GBP46834.1"/>
    <property type="molecule type" value="Genomic_DNA"/>
</dbReference>
<dbReference type="InterPro" id="IPR045120">
    <property type="entry name" value="Suco/Slp1-like"/>
</dbReference>
<feature type="compositionally biased region" description="Polar residues" evidence="12">
    <location>
        <begin position="1124"/>
        <end position="1133"/>
    </location>
</feature>
<feature type="region of interest" description="Disordered" evidence="12">
    <location>
        <begin position="277"/>
        <end position="301"/>
    </location>
</feature>
<evidence type="ECO:0000313" key="15">
    <source>
        <dbReference type="Proteomes" id="UP000299102"/>
    </source>
</evidence>
<dbReference type="FunFam" id="2.60.120.260:FF:000099">
    <property type="entry name" value="Uncharacterized protein, isoform C"/>
    <property type="match status" value="1"/>
</dbReference>
<feature type="compositionally biased region" description="Basic and acidic residues" evidence="12">
    <location>
        <begin position="764"/>
        <end position="778"/>
    </location>
</feature>
<feature type="compositionally biased region" description="Polar residues" evidence="12">
    <location>
        <begin position="638"/>
        <end position="650"/>
    </location>
</feature>
<feature type="compositionally biased region" description="Basic and acidic residues" evidence="12">
    <location>
        <begin position="467"/>
        <end position="476"/>
    </location>
</feature>
<dbReference type="InterPro" id="IPR008979">
    <property type="entry name" value="Galactose-bd-like_sf"/>
</dbReference>
<keyword evidence="15" id="KW-1185">Reference proteome</keyword>
<feature type="compositionally biased region" description="Basic and acidic residues" evidence="12">
    <location>
        <begin position="179"/>
        <end position="188"/>
    </location>
</feature>
<evidence type="ECO:0000256" key="2">
    <source>
        <dbReference type="ARBA" id="ARBA00022692"/>
    </source>
</evidence>
<feature type="compositionally biased region" description="Polar residues" evidence="12">
    <location>
        <begin position="281"/>
        <end position="296"/>
    </location>
</feature>
<evidence type="ECO:0000256" key="7">
    <source>
        <dbReference type="ARBA" id="ARBA00023180"/>
    </source>
</evidence>
<dbReference type="OrthoDB" id="266334at2759"/>
<comment type="subcellular location">
    <subcellularLocation>
        <location evidence="8">Endomembrane system</location>
        <topology evidence="8">Single-pass type I membrane protein</topology>
    </subcellularLocation>
    <subcellularLocation>
        <location evidence="1">Endoplasmic reticulum membrane</location>
        <topology evidence="1">Single-pass membrane protein</topology>
    </subcellularLocation>
</comment>
<keyword evidence="3" id="KW-0732">Signal</keyword>
<feature type="compositionally biased region" description="Basic and acidic residues" evidence="12">
    <location>
        <begin position="733"/>
        <end position="755"/>
    </location>
</feature>
<dbReference type="PANTHER" id="PTHR12953:SF0">
    <property type="entry name" value="SUN DOMAIN-CONTAINING OSSIFICATION FACTOR"/>
    <property type="match status" value="1"/>
</dbReference>
<evidence type="ECO:0000313" key="14">
    <source>
        <dbReference type="EMBL" id="GBP46834.1"/>
    </source>
</evidence>
<feature type="compositionally biased region" description="Polar residues" evidence="12">
    <location>
        <begin position="1180"/>
        <end position="1198"/>
    </location>
</feature>
<evidence type="ECO:0000256" key="3">
    <source>
        <dbReference type="ARBA" id="ARBA00022729"/>
    </source>
</evidence>
<dbReference type="InterPro" id="IPR012919">
    <property type="entry name" value="SUN_dom"/>
</dbReference>
<comment type="subunit">
    <text evidence="10">Interacts with EMP65.</text>
</comment>
<feature type="region of interest" description="Disordered" evidence="12">
    <location>
        <begin position="638"/>
        <end position="657"/>
    </location>
</feature>
<dbReference type="STRING" id="151549.A0A4C1W9N0"/>
<comment type="similarity">
    <text evidence="9">Belongs to the SLP1 family.</text>
</comment>
<feature type="region of interest" description="Disordered" evidence="12">
    <location>
        <begin position="717"/>
        <end position="785"/>
    </location>
</feature>
<keyword evidence="4" id="KW-0256">Endoplasmic reticulum</keyword>
<evidence type="ECO:0000259" key="13">
    <source>
        <dbReference type="PROSITE" id="PS51469"/>
    </source>
</evidence>
<evidence type="ECO:0000256" key="6">
    <source>
        <dbReference type="ARBA" id="ARBA00023136"/>
    </source>
</evidence>
<feature type="compositionally biased region" description="Acidic residues" evidence="12">
    <location>
        <begin position="457"/>
        <end position="466"/>
    </location>
</feature>
<comment type="caution">
    <text evidence="14">The sequence shown here is derived from an EMBL/GenBank/DDBJ whole genome shotgun (WGS) entry which is preliminary data.</text>
</comment>
<keyword evidence="11" id="KW-0175">Coiled coil</keyword>
<reference evidence="14 15" key="1">
    <citation type="journal article" date="2019" name="Commun. Biol.">
        <title>The bagworm genome reveals a unique fibroin gene that provides high tensile strength.</title>
        <authorList>
            <person name="Kono N."/>
            <person name="Nakamura H."/>
            <person name="Ohtoshi R."/>
            <person name="Tomita M."/>
            <person name="Numata K."/>
            <person name="Arakawa K."/>
        </authorList>
    </citation>
    <scope>NUCLEOTIDE SEQUENCE [LARGE SCALE GENOMIC DNA]</scope>
</reference>
<dbReference type="Pfam" id="PF07738">
    <property type="entry name" value="Sad1_UNC"/>
    <property type="match status" value="1"/>
</dbReference>
<evidence type="ECO:0000256" key="8">
    <source>
        <dbReference type="ARBA" id="ARBA00046288"/>
    </source>
</evidence>
<dbReference type="GO" id="GO:0005789">
    <property type="term" value="C:endoplasmic reticulum membrane"/>
    <property type="evidence" value="ECO:0007669"/>
    <property type="project" value="UniProtKB-SubCell"/>
</dbReference>
<sequence length="1222" mass="136250">MRCQTESNRPKSAEHGAVGGALCRVGYRRDRVVGARPMRAPAGGHVRCACAASRAAALPPAGAPHHSPPPHRRILHQNCRYWGLDNTKEVREMHPRGTAVNVNSETYGEMIDTFFKQHVKDGSFFNRNTWLPDTGQPPILISLVETATLELKTPSELIFGNDSDRYEDNKTISIVESHAGIDERDARTAEPPAPAPPEPTLVVQARPVQEPRPAEELPVTSPPTADSEHEDESQPVDSDKENESLTTEEVANKPAVPQEDIPSFSEWAQKQLAEAEKHTVLNHSSQPAHSATNVNGKSGKLRSKNYASPACGAKVVAVNPEAGSASAVLSPNPDEYMLNTCTSRIWFIVELCEAVQAQRIELANFELFSSTPKDFAVYFSDRFPTRDWASVGQFMARDLRDVQTFDLYPHLFGKFIKVELLSHYGAEHYCPISLFKVYGTSEFEVLEKENAAHAHADDDDDDEPVEAEPHAGDSDTAKNLFGSARDAVMSIVKKAAQVLVKTETPKNATSDRNDTTANDPGDACRSPSHIVVCDNCSETLYGDVFQLISCSSDRLASALRMTFLRDTLKCTSLCRPFGLDFKSSRTISFGDERASYLNAIFPKRYIAALCNILAIDEKKVVLNTSFEREQDTVNNVTVEESPRTTNSVTSAEPDIKLPTTNISTDDIVDLTIDVQNKEVKQEQLNDSDSKLNENYVIKEDKVDNKITVKEDITIKTEEGSSQESTETQADNKTNVEVDEKSKATEAQLKDQEPKTDNILTSDQKNGKIDATSDKHIKESATPNGDEEQMFIENDSFMSEWNQLAADPAPAGGQAPANPSTQQSLQKESVFLRLSNRVKVRYEHREMLWCTSYAVNTSCVPTVSDAMSMSVINHEQRALVLFITLTLERNMSLSGQYLEELSRRYKKQVEEMQKSFEKTVVQMNEERRRSGERENRYIEQLSLLKQQLDDLSTSVNALLEERDSWFGNLTFFKFLIYQSIVVVVVLYYVSKKRREPLVLPISKKNTKKKNQTKLRRKSVEGVSGHATPVVKKRRPSEEALRIERQSLEDLDEDHEDGLEWQVARRTRRRKTCVLHAPFEIGRNDTIGLPKDSAVPLDDDEFIAPVPEPADFSKPFQGPKKDLAKTNGSIFSNLKTKTKSRRLSSPGFLRGFSRNSTRSTPPGTVSTPDSTLGDPFERKASSESPTGSLWSASTELSQPNGGVDGPALPKPKKRSFKNILKKVF</sequence>
<evidence type="ECO:0000256" key="4">
    <source>
        <dbReference type="ARBA" id="ARBA00022824"/>
    </source>
</evidence>
<evidence type="ECO:0000256" key="11">
    <source>
        <dbReference type="SAM" id="Coils"/>
    </source>
</evidence>
<feature type="region of interest" description="Disordered" evidence="12">
    <location>
        <begin position="1105"/>
        <end position="1222"/>
    </location>
</feature>
<feature type="compositionally biased region" description="Polar residues" evidence="12">
    <location>
        <begin position="1151"/>
        <end position="1168"/>
    </location>
</feature>
<keyword evidence="6" id="KW-0472">Membrane</keyword>
<dbReference type="AlphaFoldDB" id="A0A4C1W9N0"/>
<keyword evidence="5" id="KW-1133">Transmembrane helix</keyword>
<proteinExistence type="inferred from homology"/>
<evidence type="ECO:0000256" key="5">
    <source>
        <dbReference type="ARBA" id="ARBA00022989"/>
    </source>
</evidence>
<feature type="region of interest" description="Disordered" evidence="12">
    <location>
        <begin position="176"/>
        <end position="261"/>
    </location>
</feature>
<gene>
    <name evidence="14" type="primary">SUCO</name>
    <name evidence="14" type="ORF">EVAR_78534_1</name>
</gene>
<feature type="coiled-coil region" evidence="11">
    <location>
        <begin position="897"/>
        <end position="960"/>
    </location>
</feature>
<dbReference type="SUPFAM" id="SSF49785">
    <property type="entry name" value="Galactose-binding domain-like"/>
    <property type="match status" value="1"/>
</dbReference>
<accession>A0A4C1W9N0</accession>
<dbReference type="PANTHER" id="PTHR12953">
    <property type="entry name" value="MEMBRANE PROTEIN CH1 RELATED"/>
    <property type="match status" value="1"/>
</dbReference>
<feature type="region of interest" description="Disordered" evidence="12">
    <location>
        <begin position="1007"/>
        <end position="1037"/>
    </location>
</feature>
<dbReference type="GO" id="GO:0034975">
    <property type="term" value="P:protein folding in endoplasmic reticulum"/>
    <property type="evidence" value="ECO:0007669"/>
    <property type="project" value="TreeGrafter"/>
</dbReference>